<dbReference type="InterPro" id="IPR003538">
    <property type="entry name" value="TonB"/>
</dbReference>
<dbReference type="Proteomes" id="UP000000933">
    <property type="component" value="Chromosome"/>
</dbReference>
<reference evidence="5" key="2">
    <citation type="submission" date="2010-04" db="EMBL/GenBank/DDBJ databases">
        <title>Genome sequence of Salinibacter ruber M8.</title>
        <authorList>
            <consortium name="Genoscope"/>
        </authorList>
    </citation>
    <scope>NUCLEOTIDE SEQUENCE [LARGE SCALE GENOMIC DNA]</scope>
    <source>
        <strain evidence="5">M8</strain>
    </source>
</reference>
<protein>
    <submittedName>
        <fullName evidence="4">Protein tonB</fullName>
    </submittedName>
</protein>
<reference evidence="4 5" key="1">
    <citation type="journal article" date="2010" name="ISME J.">
        <title>Fine-scale evolution: genomic, phenotypic and ecological differentiation in two coexisting Salinibacter ruber strains.</title>
        <authorList>
            <person name="Pena A."/>
            <person name="Teeling H."/>
            <person name="Huerta-Cepas J."/>
            <person name="Santos F."/>
            <person name="Yarza P."/>
            <person name="Brito-Echeverria J."/>
            <person name="Lucio M."/>
            <person name="Schmitt-Kopplin P."/>
            <person name="Meseguer I."/>
            <person name="Schenowitz C."/>
            <person name="Dossat C."/>
            <person name="Barbe V."/>
            <person name="Dopazo J."/>
            <person name="Rossello-Mora R."/>
            <person name="Schuler M."/>
            <person name="Glockner F.O."/>
            <person name="Amann R."/>
            <person name="Gabaldon T."/>
            <person name="Anton J."/>
        </authorList>
    </citation>
    <scope>NUCLEOTIDE SEQUENCE [LARGE SCALE GENOMIC DNA]</scope>
    <source>
        <strain evidence="4 5">M8</strain>
    </source>
</reference>
<name>D5H7R6_SALRM</name>
<keyword evidence="2" id="KW-0812">Transmembrane</keyword>
<feature type="region of interest" description="Disordered" evidence="1">
    <location>
        <begin position="180"/>
        <end position="199"/>
    </location>
</feature>
<evidence type="ECO:0000313" key="4">
    <source>
        <dbReference type="EMBL" id="CBH24071.1"/>
    </source>
</evidence>
<dbReference type="KEGG" id="srm:SRM_01150"/>
<evidence type="ECO:0000256" key="2">
    <source>
        <dbReference type="SAM" id="Phobius"/>
    </source>
</evidence>
<dbReference type="PANTHER" id="PTHR33446:SF2">
    <property type="entry name" value="PROTEIN TONB"/>
    <property type="match status" value="1"/>
</dbReference>
<dbReference type="GO" id="GO:0030288">
    <property type="term" value="C:outer membrane-bounded periplasmic space"/>
    <property type="evidence" value="ECO:0007669"/>
    <property type="project" value="InterPro"/>
</dbReference>
<feature type="compositionally biased region" description="Polar residues" evidence="1">
    <location>
        <begin position="283"/>
        <end position="304"/>
    </location>
</feature>
<dbReference type="Gene3D" id="3.30.1150.10">
    <property type="match status" value="1"/>
</dbReference>
<keyword evidence="2" id="KW-0472">Membrane</keyword>
<dbReference type="PRINTS" id="PR01374">
    <property type="entry name" value="TONBPROTEIN"/>
</dbReference>
<proteinExistence type="predicted"/>
<dbReference type="HOGENOM" id="CLU_927159_0_0_10"/>
<dbReference type="GO" id="GO:0031992">
    <property type="term" value="F:energy transducer activity"/>
    <property type="evidence" value="ECO:0007669"/>
    <property type="project" value="InterPro"/>
</dbReference>
<keyword evidence="2" id="KW-1133">Transmembrane helix</keyword>
<organism evidence="4 5">
    <name type="scientific">Salinibacter ruber (strain M8)</name>
    <dbReference type="NCBI Taxonomy" id="761659"/>
    <lineage>
        <taxon>Bacteria</taxon>
        <taxon>Pseudomonadati</taxon>
        <taxon>Rhodothermota</taxon>
        <taxon>Rhodothermia</taxon>
        <taxon>Rhodothermales</taxon>
        <taxon>Salinibacteraceae</taxon>
        <taxon>Salinibacter</taxon>
    </lineage>
</organism>
<feature type="domain" description="TonB C-terminal" evidence="3">
    <location>
        <begin position="212"/>
        <end position="247"/>
    </location>
</feature>
<feature type="transmembrane region" description="Helical" evidence="2">
    <location>
        <begin position="94"/>
        <end position="112"/>
    </location>
</feature>
<evidence type="ECO:0000256" key="1">
    <source>
        <dbReference type="SAM" id="MobiDB-lite"/>
    </source>
</evidence>
<evidence type="ECO:0000259" key="3">
    <source>
        <dbReference type="Pfam" id="PF03544"/>
    </source>
</evidence>
<dbReference type="PANTHER" id="PTHR33446">
    <property type="entry name" value="PROTEIN TONB-RELATED"/>
    <property type="match status" value="1"/>
</dbReference>
<dbReference type="Pfam" id="PF03544">
    <property type="entry name" value="TonB_C"/>
    <property type="match status" value="1"/>
</dbReference>
<dbReference type="GO" id="GO:0055085">
    <property type="term" value="P:transmembrane transport"/>
    <property type="evidence" value="ECO:0007669"/>
    <property type="project" value="InterPro"/>
</dbReference>
<accession>D5H7R6</accession>
<sequence>MSGDMALGIGGVGKTCRSKYKQAEKFRNRISGLRPRFAGFQTPPRGFITNRGRPPLRNRCWAPFLKIRCCPRPPVRSMRRAAAFRSDHAYRRRLLGALAVVLALGVALVRWWPAPSPRAPDGPFGERSADRIQINEVQPTAQAREQTPPPPAPAPPKVVPNNVVIEDKIEFGTSALAVDVPGDDDQLRDGTTDTPRAARTPDTNARLFRAVQPDYPTAAREASVQARVRVAVQVSETGRVTGATVLKRWQLPDEGRARPVARLDHGLEKAALVAARRSRFRPAQQNGQPVASQTTLTFEFGTSE</sequence>
<dbReference type="GO" id="GO:0015891">
    <property type="term" value="P:siderophore transport"/>
    <property type="evidence" value="ECO:0007669"/>
    <property type="project" value="InterPro"/>
</dbReference>
<gene>
    <name evidence="4" type="primary">tonB</name>
    <name evidence="4" type="ordered locus">SRM_01150</name>
</gene>
<evidence type="ECO:0000313" key="5">
    <source>
        <dbReference type="Proteomes" id="UP000000933"/>
    </source>
</evidence>
<dbReference type="AlphaFoldDB" id="D5H7R6"/>
<dbReference type="GO" id="GO:0098797">
    <property type="term" value="C:plasma membrane protein complex"/>
    <property type="evidence" value="ECO:0007669"/>
    <property type="project" value="TreeGrafter"/>
</dbReference>
<dbReference type="SUPFAM" id="SSF74653">
    <property type="entry name" value="TolA/TonB C-terminal domain"/>
    <property type="match status" value="1"/>
</dbReference>
<feature type="region of interest" description="Disordered" evidence="1">
    <location>
        <begin position="280"/>
        <end position="304"/>
    </location>
</feature>
<dbReference type="EMBL" id="FP565814">
    <property type="protein sequence ID" value="CBH24071.1"/>
    <property type="molecule type" value="Genomic_DNA"/>
</dbReference>
<dbReference type="InterPro" id="IPR051045">
    <property type="entry name" value="TonB-dependent_transducer"/>
</dbReference>
<dbReference type="InterPro" id="IPR037682">
    <property type="entry name" value="TonB_C"/>
</dbReference>